<sequence length="75" mass="8357">MKLKQLKVRPKKILEASPCIVEMGALFECWATAGVNDGRCTAAAQSLTNCMQKPVTKKKHTNTINYHLARLSKQL</sequence>
<protein>
    <recommendedName>
        <fullName evidence="3">37S ribosomal protein mrp10, mitochondrial</fullName>
    </recommendedName>
</protein>
<proteinExistence type="predicted"/>
<dbReference type="OMA" id="AAMLGCW"/>
<gene>
    <name evidence="1" type="ORF">BCV71DRAFT_222345</name>
</gene>
<evidence type="ECO:0000313" key="1">
    <source>
        <dbReference type="EMBL" id="ORE13451.1"/>
    </source>
</evidence>
<dbReference type="GO" id="GO:0003735">
    <property type="term" value="F:structural constituent of ribosome"/>
    <property type="evidence" value="ECO:0007669"/>
    <property type="project" value="InterPro"/>
</dbReference>
<accession>A0A0A1N6B1</accession>
<dbReference type="EMBL" id="KV921535">
    <property type="protein sequence ID" value="ORE13451.1"/>
    <property type="molecule type" value="Genomic_DNA"/>
</dbReference>
<dbReference type="VEuPathDB" id="FungiDB:BCV72DRAFT_247844"/>
<dbReference type="PANTHER" id="PTHR28066">
    <property type="entry name" value="37S RIBOSOMAL PROTEIN MRP10, MITOCHONDRIAL"/>
    <property type="match status" value="1"/>
</dbReference>
<dbReference type="AlphaFoldDB" id="A0A0A1N6B1"/>
<dbReference type="OrthoDB" id="2210at2759"/>
<evidence type="ECO:0000313" key="2">
    <source>
        <dbReference type="Proteomes" id="UP000242381"/>
    </source>
</evidence>
<dbReference type="GO" id="GO:0032543">
    <property type="term" value="P:mitochondrial translation"/>
    <property type="evidence" value="ECO:0007669"/>
    <property type="project" value="InterPro"/>
</dbReference>
<reference evidence="1 2" key="1">
    <citation type="journal article" date="2016" name="Proc. Natl. Acad. Sci. U.S.A.">
        <title>Lipid metabolic changes in an early divergent fungus govern the establishment of a mutualistic symbiosis with endobacteria.</title>
        <authorList>
            <person name="Lastovetsky O.A."/>
            <person name="Gaspar M.L."/>
            <person name="Mondo S.J."/>
            <person name="LaButti K.M."/>
            <person name="Sandor L."/>
            <person name="Grigoriev I.V."/>
            <person name="Henry S.A."/>
            <person name="Pawlowska T.E."/>
        </authorList>
    </citation>
    <scope>NUCLEOTIDE SEQUENCE [LARGE SCALE GENOMIC DNA]</scope>
    <source>
        <strain evidence="1 2">ATCC 11559</strain>
    </source>
</reference>
<name>A0A0A1N6B1_RHIZD</name>
<dbReference type="SUPFAM" id="SSF47072">
    <property type="entry name" value="Cysteine alpha-hairpin motif"/>
    <property type="match status" value="1"/>
</dbReference>
<dbReference type="InterPro" id="IPR009069">
    <property type="entry name" value="Cys_alpha_HP_mot_SF"/>
</dbReference>
<dbReference type="Proteomes" id="UP000242381">
    <property type="component" value="Unassembled WGS sequence"/>
</dbReference>
<dbReference type="InterPro" id="IPR017264">
    <property type="entry name" value="Ribosomal_mS37_fun"/>
</dbReference>
<dbReference type="GO" id="GO:0005763">
    <property type="term" value="C:mitochondrial small ribosomal subunit"/>
    <property type="evidence" value="ECO:0007669"/>
    <property type="project" value="TreeGrafter"/>
</dbReference>
<organism evidence="1 2">
    <name type="scientific">Rhizopus microsporus</name>
    <dbReference type="NCBI Taxonomy" id="58291"/>
    <lineage>
        <taxon>Eukaryota</taxon>
        <taxon>Fungi</taxon>
        <taxon>Fungi incertae sedis</taxon>
        <taxon>Mucoromycota</taxon>
        <taxon>Mucoromycotina</taxon>
        <taxon>Mucoromycetes</taxon>
        <taxon>Mucorales</taxon>
        <taxon>Mucorineae</taxon>
        <taxon>Rhizopodaceae</taxon>
        <taxon>Rhizopus</taxon>
    </lineage>
</organism>
<evidence type="ECO:0008006" key="3">
    <source>
        <dbReference type="Google" id="ProtNLM"/>
    </source>
</evidence>
<dbReference type="PANTHER" id="PTHR28066:SF1">
    <property type="entry name" value="SMALL RIBOSOMAL SUBUNIT PROTEIN MS37"/>
    <property type="match status" value="1"/>
</dbReference>